<feature type="region of interest" description="Disordered" evidence="2">
    <location>
        <begin position="31"/>
        <end position="131"/>
    </location>
</feature>
<feature type="compositionally biased region" description="Basic and acidic residues" evidence="2">
    <location>
        <begin position="42"/>
        <end position="55"/>
    </location>
</feature>
<comment type="caution">
    <text evidence="3">The sequence shown here is derived from an EMBL/GenBank/DDBJ whole genome shotgun (WGS) entry which is preliminary data.</text>
</comment>
<evidence type="ECO:0000313" key="3">
    <source>
        <dbReference type="EMBL" id="GMM57180.1"/>
    </source>
</evidence>
<feature type="region of interest" description="Disordered" evidence="2">
    <location>
        <begin position="567"/>
        <end position="594"/>
    </location>
</feature>
<feature type="coiled-coil region" evidence="1">
    <location>
        <begin position="359"/>
        <end position="425"/>
    </location>
</feature>
<evidence type="ECO:0000256" key="1">
    <source>
        <dbReference type="SAM" id="Coils"/>
    </source>
</evidence>
<reference evidence="3 4" key="1">
    <citation type="journal article" date="2023" name="Elife">
        <title>Identification of key yeast species and microbe-microbe interactions impacting larval growth of Drosophila in the wild.</title>
        <authorList>
            <person name="Mure A."/>
            <person name="Sugiura Y."/>
            <person name="Maeda R."/>
            <person name="Honda K."/>
            <person name="Sakurai N."/>
            <person name="Takahashi Y."/>
            <person name="Watada M."/>
            <person name="Katoh T."/>
            <person name="Gotoh A."/>
            <person name="Gotoh Y."/>
            <person name="Taniguchi I."/>
            <person name="Nakamura K."/>
            <person name="Hayashi T."/>
            <person name="Katayama T."/>
            <person name="Uemura T."/>
            <person name="Hattori Y."/>
        </authorList>
    </citation>
    <scope>NUCLEOTIDE SEQUENCE [LARGE SCALE GENOMIC DNA]</scope>
    <source>
        <strain evidence="3 4">KH-74</strain>
    </source>
</reference>
<dbReference type="Proteomes" id="UP001377567">
    <property type="component" value="Unassembled WGS sequence"/>
</dbReference>
<organism evidence="3 4">
    <name type="scientific">Maudiozyma humilis</name>
    <name type="common">Sour dough yeast</name>
    <name type="synonym">Kazachstania humilis</name>
    <dbReference type="NCBI Taxonomy" id="51915"/>
    <lineage>
        <taxon>Eukaryota</taxon>
        <taxon>Fungi</taxon>
        <taxon>Dikarya</taxon>
        <taxon>Ascomycota</taxon>
        <taxon>Saccharomycotina</taxon>
        <taxon>Saccharomycetes</taxon>
        <taxon>Saccharomycetales</taxon>
        <taxon>Saccharomycetaceae</taxon>
        <taxon>Maudiozyma</taxon>
    </lineage>
</organism>
<evidence type="ECO:0000313" key="4">
    <source>
        <dbReference type="Proteomes" id="UP001377567"/>
    </source>
</evidence>
<proteinExistence type="predicted"/>
<feature type="compositionally biased region" description="Polar residues" evidence="2">
    <location>
        <begin position="575"/>
        <end position="594"/>
    </location>
</feature>
<sequence length="628" mass="70717">MKESSEQYWASNMKAGGLYTKDICDLCVSPERRVSVKPTPSEVEKSHPTNHEGQRSVDTSVEEESDAAPLDNTKPHVVIGGEQGPHQSTDVASRDSQSLRPSICVKDTATTSHQEDTTGASFPPDREVPRDISASHDLDRWLSAFKDEYRHYWKGLVNQVEVVASNCEDAGTACASIFSSMKQGILNVEKKTEEHGTQLKKVWKRQDDDYNWATDLFKQVNTNIELAFSDMNRFGKQVYDKDEENRKWMIDVDDQLESLWENDEEKDSRISKLEAIIAQIIGKIPGLRLETKKEVVLQEGEGVDEVSTPGTKQVDDSTEVSIIDTSRECEKNETARLTEMLKSQATIIEEMRAENAEARAASQQKFASMELKIETLEERVNVQAAEIDSLKQEQVESASSNAKAMESHKADLASVRGSVDELNEKVIEMASTVDNFSGDAVNALLSTNVLAERVLSYEASLNKVNESHALQSKDLADLRDSVKIKTEELEETKTLCEWQNNELRQVKKFIAVQNSDLNAFKNEIASQGEKMEAIEKTKAIERRDLHIALSSQKENIEYLKGFIQTLRTPEEEPDTGNNEIPQSWNSSDTAGSQDSVDSQLYYKFDQRFRYAEDTKMEQTHTATKYIVA</sequence>
<accession>A0AAV5S0J2</accession>
<feature type="coiled-coil region" evidence="1">
    <location>
        <begin position="475"/>
        <end position="537"/>
    </location>
</feature>
<protein>
    <submittedName>
        <fullName evidence="3">Uncharacterized protein</fullName>
    </submittedName>
</protein>
<name>A0AAV5S0J2_MAUHU</name>
<dbReference type="AlphaFoldDB" id="A0AAV5S0J2"/>
<evidence type="ECO:0000256" key="2">
    <source>
        <dbReference type="SAM" id="MobiDB-lite"/>
    </source>
</evidence>
<keyword evidence="4" id="KW-1185">Reference proteome</keyword>
<keyword evidence="1" id="KW-0175">Coiled coil</keyword>
<feature type="compositionally biased region" description="Polar residues" evidence="2">
    <location>
        <begin position="108"/>
        <end position="120"/>
    </location>
</feature>
<dbReference type="EMBL" id="BTGD01000011">
    <property type="protein sequence ID" value="GMM57180.1"/>
    <property type="molecule type" value="Genomic_DNA"/>
</dbReference>
<feature type="compositionally biased region" description="Polar residues" evidence="2">
    <location>
        <begin position="85"/>
        <end position="100"/>
    </location>
</feature>
<gene>
    <name evidence="3" type="ORF">DAKH74_037960</name>
</gene>